<evidence type="ECO:0000313" key="6">
    <source>
        <dbReference type="Proteomes" id="UP001149607"/>
    </source>
</evidence>
<keyword evidence="6" id="KW-1185">Reference proteome</keyword>
<reference evidence="5" key="2">
    <citation type="submission" date="2024-02" db="EMBL/GenBank/DDBJ databases">
        <title>Neisseria leonii sp. nov.</title>
        <authorList>
            <person name="Boutroux M."/>
            <person name="Favre-Rochex S."/>
            <person name="Gorgette O."/>
            <person name="Touak G."/>
            <person name="Muhle E."/>
            <person name="Chesneau O."/>
            <person name="Clermont D."/>
            <person name="Rahi P."/>
        </authorList>
    </citation>
    <scope>NUCLEOTIDE SEQUENCE</scope>
    <source>
        <strain evidence="5">51.81</strain>
    </source>
</reference>
<dbReference type="EMBL" id="CP146598">
    <property type="protein sequence ID" value="WWY03576.1"/>
    <property type="molecule type" value="Genomic_DNA"/>
</dbReference>
<dbReference type="InterPro" id="IPR016181">
    <property type="entry name" value="Acyl_CoA_acyltransferase"/>
</dbReference>
<evidence type="ECO:0000259" key="3">
    <source>
        <dbReference type="PROSITE" id="PS51186"/>
    </source>
</evidence>
<accession>A0A9X4E0D0</accession>
<dbReference type="InterPro" id="IPR000182">
    <property type="entry name" value="GNAT_dom"/>
</dbReference>
<dbReference type="Gene3D" id="3.40.630.30">
    <property type="match status" value="1"/>
</dbReference>
<dbReference type="Pfam" id="PF00583">
    <property type="entry name" value="Acetyltransf_1"/>
    <property type="match status" value="1"/>
</dbReference>
<sequence>MPADTELPGGYTVRPAATADLPDIVAIYNSTIPARRATADLHPVSVAGRRAWFDAHGGTRPLYVVENAAGTLLAWGSFSDYYPRDAYRISAEISIYVRESARGCGLGRRLAEYMCRRAPALGIRNIIAVIFAHNTPSLSLFERLGFETWGRLPAVCDMAGSPADIVILGKKVADNGSDGLSRS</sequence>
<dbReference type="PANTHER" id="PTHR43072:SF23">
    <property type="entry name" value="UPF0039 PROTEIN C11D3.02C"/>
    <property type="match status" value="1"/>
</dbReference>
<dbReference type="CDD" id="cd04301">
    <property type="entry name" value="NAT_SF"/>
    <property type="match status" value="1"/>
</dbReference>
<evidence type="ECO:0000313" key="4">
    <source>
        <dbReference type="EMBL" id="MDD9327183.1"/>
    </source>
</evidence>
<reference evidence="4" key="1">
    <citation type="submission" date="2022-10" db="EMBL/GenBank/DDBJ databases">
        <authorList>
            <person name="Boutroux M."/>
        </authorList>
    </citation>
    <scope>NUCLEOTIDE SEQUENCE</scope>
    <source>
        <strain evidence="4">51.81</strain>
    </source>
</reference>
<dbReference type="Proteomes" id="UP001149607">
    <property type="component" value="Chromosome"/>
</dbReference>
<dbReference type="PANTHER" id="PTHR43072">
    <property type="entry name" value="N-ACETYLTRANSFERASE"/>
    <property type="match status" value="1"/>
</dbReference>
<dbReference type="SUPFAM" id="SSF55729">
    <property type="entry name" value="Acyl-CoA N-acyltransferases (Nat)"/>
    <property type="match status" value="1"/>
</dbReference>
<protein>
    <submittedName>
        <fullName evidence="4">GNAT family N-acetyltransferase</fullName>
    </submittedName>
    <submittedName>
        <fullName evidence="5">N-acetyltransferase family protein</fullName>
    </submittedName>
</protein>
<dbReference type="PROSITE" id="PS51186">
    <property type="entry name" value="GNAT"/>
    <property type="match status" value="1"/>
</dbReference>
<evidence type="ECO:0000313" key="5">
    <source>
        <dbReference type="EMBL" id="WWY03576.1"/>
    </source>
</evidence>
<organism evidence="4">
    <name type="scientific">Neisseria leonii</name>
    <dbReference type="NCBI Taxonomy" id="2995413"/>
    <lineage>
        <taxon>Bacteria</taxon>
        <taxon>Pseudomonadati</taxon>
        <taxon>Pseudomonadota</taxon>
        <taxon>Betaproteobacteria</taxon>
        <taxon>Neisseriales</taxon>
        <taxon>Neisseriaceae</taxon>
        <taxon>Neisseria</taxon>
    </lineage>
</organism>
<dbReference type="EMBL" id="JAPQFL010000001">
    <property type="protein sequence ID" value="MDD9327183.1"/>
    <property type="molecule type" value="Genomic_DNA"/>
</dbReference>
<feature type="domain" description="N-acetyltransferase" evidence="3">
    <location>
        <begin position="11"/>
        <end position="173"/>
    </location>
</feature>
<keyword evidence="2" id="KW-0012">Acyltransferase</keyword>
<dbReference type="RefSeq" id="WP_274584450.1">
    <property type="nucleotide sequence ID" value="NZ_CP145811.1"/>
</dbReference>
<name>A0A9X4E0D0_9NEIS</name>
<evidence type="ECO:0000256" key="2">
    <source>
        <dbReference type="ARBA" id="ARBA00023315"/>
    </source>
</evidence>
<dbReference type="AlphaFoldDB" id="A0A9X4E0D0"/>
<dbReference type="GO" id="GO:0016747">
    <property type="term" value="F:acyltransferase activity, transferring groups other than amino-acyl groups"/>
    <property type="evidence" value="ECO:0007669"/>
    <property type="project" value="InterPro"/>
</dbReference>
<evidence type="ECO:0000256" key="1">
    <source>
        <dbReference type="ARBA" id="ARBA00022679"/>
    </source>
</evidence>
<proteinExistence type="predicted"/>
<gene>
    <name evidence="4" type="ORF">ORY91_000564</name>
    <name evidence="5" type="ORF">V9W64_02190</name>
</gene>
<keyword evidence="1" id="KW-0808">Transferase</keyword>